<dbReference type="HOGENOM" id="CLU_3399640_0_0_1"/>
<gene>
    <name evidence="1" type="ORF">SS1G_10458</name>
</gene>
<evidence type="ECO:0000313" key="2">
    <source>
        <dbReference type="Proteomes" id="UP000001312"/>
    </source>
</evidence>
<keyword evidence="2" id="KW-1185">Reference proteome</keyword>
<organism evidence="1 2">
    <name type="scientific">Sclerotinia sclerotiorum (strain ATCC 18683 / 1980 / Ss-1)</name>
    <name type="common">White mold</name>
    <name type="synonym">Whetzelinia sclerotiorum</name>
    <dbReference type="NCBI Taxonomy" id="665079"/>
    <lineage>
        <taxon>Eukaryota</taxon>
        <taxon>Fungi</taxon>
        <taxon>Dikarya</taxon>
        <taxon>Ascomycota</taxon>
        <taxon>Pezizomycotina</taxon>
        <taxon>Leotiomycetes</taxon>
        <taxon>Helotiales</taxon>
        <taxon>Sclerotiniaceae</taxon>
        <taxon>Sclerotinia</taxon>
    </lineage>
</organism>
<dbReference type="AlphaFoldDB" id="A7EYP2"/>
<proteinExistence type="predicted"/>
<sequence length="31" mass="3600">MATTTFDTFTVTGEKMLLDVVWDTYNKTLQE</sequence>
<dbReference type="Proteomes" id="UP000001312">
    <property type="component" value="Unassembled WGS sequence"/>
</dbReference>
<dbReference type="EMBL" id="CH476635">
    <property type="protein sequence ID" value="EDN94584.1"/>
    <property type="molecule type" value="Genomic_DNA"/>
</dbReference>
<reference evidence="2" key="1">
    <citation type="journal article" date="2011" name="PLoS Genet.">
        <title>Genomic analysis of the necrotrophic fungal pathogens Sclerotinia sclerotiorum and Botrytis cinerea.</title>
        <authorList>
            <person name="Amselem J."/>
            <person name="Cuomo C.A."/>
            <person name="van Kan J.A."/>
            <person name="Viaud M."/>
            <person name="Benito E.P."/>
            <person name="Couloux A."/>
            <person name="Coutinho P.M."/>
            <person name="de Vries R.P."/>
            <person name="Dyer P.S."/>
            <person name="Fillinger S."/>
            <person name="Fournier E."/>
            <person name="Gout L."/>
            <person name="Hahn M."/>
            <person name="Kohn L."/>
            <person name="Lapalu N."/>
            <person name="Plummer K.M."/>
            <person name="Pradier J.M."/>
            <person name="Quevillon E."/>
            <person name="Sharon A."/>
            <person name="Simon A."/>
            <person name="ten Have A."/>
            <person name="Tudzynski B."/>
            <person name="Tudzynski P."/>
            <person name="Wincker P."/>
            <person name="Andrew M."/>
            <person name="Anthouard V."/>
            <person name="Beever R.E."/>
            <person name="Beffa R."/>
            <person name="Benoit I."/>
            <person name="Bouzid O."/>
            <person name="Brault B."/>
            <person name="Chen Z."/>
            <person name="Choquer M."/>
            <person name="Collemare J."/>
            <person name="Cotton P."/>
            <person name="Danchin E.G."/>
            <person name="Da Silva C."/>
            <person name="Gautier A."/>
            <person name="Giraud C."/>
            <person name="Giraud T."/>
            <person name="Gonzalez C."/>
            <person name="Grossetete S."/>
            <person name="Guldener U."/>
            <person name="Henrissat B."/>
            <person name="Howlett B.J."/>
            <person name="Kodira C."/>
            <person name="Kretschmer M."/>
            <person name="Lappartient A."/>
            <person name="Leroch M."/>
            <person name="Levis C."/>
            <person name="Mauceli E."/>
            <person name="Neuveglise C."/>
            <person name="Oeser B."/>
            <person name="Pearson M."/>
            <person name="Poulain J."/>
            <person name="Poussereau N."/>
            <person name="Quesneville H."/>
            <person name="Rascle C."/>
            <person name="Schumacher J."/>
            <person name="Segurens B."/>
            <person name="Sexton A."/>
            <person name="Silva E."/>
            <person name="Sirven C."/>
            <person name="Soanes D.M."/>
            <person name="Talbot N.J."/>
            <person name="Templeton M."/>
            <person name="Yandava C."/>
            <person name="Yarden O."/>
            <person name="Zeng Q."/>
            <person name="Rollins J.A."/>
            <person name="Lebrun M.H."/>
            <person name="Dickman M."/>
        </authorList>
    </citation>
    <scope>NUCLEOTIDE SEQUENCE [LARGE SCALE GENOMIC DNA]</scope>
    <source>
        <strain evidence="2">ATCC 18683 / 1980 / Ss-1</strain>
    </source>
</reference>
<dbReference type="KEGG" id="ssl:SS1G_10458"/>
<name>A7EYP2_SCLS1</name>
<evidence type="ECO:0000313" key="1">
    <source>
        <dbReference type="EMBL" id="EDN94584.1"/>
    </source>
</evidence>
<dbReference type="RefSeq" id="XP_001588910.1">
    <property type="nucleotide sequence ID" value="XM_001588860.1"/>
</dbReference>
<protein>
    <submittedName>
        <fullName evidence="1">Uncharacterized protein</fullName>
    </submittedName>
</protein>
<accession>A7EYP2</accession>
<dbReference type="GeneID" id="5484946"/>
<dbReference type="InParanoid" id="A7EYP2"/>